<comment type="caution">
    <text evidence="1">The sequence shown here is derived from an EMBL/GenBank/DDBJ whole genome shotgun (WGS) entry which is preliminary data.</text>
</comment>
<organism evidence="1 2">
    <name type="scientific">Phytophthora infestans</name>
    <name type="common">Potato late blight agent</name>
    <name type="synonym">Botrytis infestans</name>
    <dbReference type="NCBI Taxonomy" id="4787"/>
    <lineage>
        <taxon>Eukaryota</taxon>
        <taxon>Sar</taxon>
        <taxon>Stramenopiles</taxon>
        <taxon>Oomycota</taxon>
        <taxon>Peronosporomycetes</taxon>
        <taxon>Peronosporales</taxon>
        <taxon>Peronosporaceae</taxon>
        <taxon>Phytophthora</taxon>
    </lineage>
</organism>
<dbReference type="Proteomes" id="UP000602510">
    <property type="component" value="Unassembled WGS sequence"/>
</dbReference>
<name>A0A833SUQ2_PHYIN</name>
<evidence type="ECO:0000313" key="2">
    <source>
        <dbReference type="Proteomes" id="UP000602510"/>
    </source>
</evidence>
<keyword evidence="2" id="KW-1185">Reference proteome</keyword>
<accession>A0A833SUQ2</accession>
<dbReference type="EMBL" id="WSZM01000494">
    <property type="protein sequence ID" value="KAF4032340.1"/>
    <property type="molecule type" value="Genomic_DNA"/>
</dbReference>
<proteinExistence type="predicted"/>
<reference evidence="1" key="1">
    <citation type="submission" date="2020-04" db="EMBL/GenBank/DDBJ databases">
        <title>Hybrid Assembly of Korean Phytophthora infestans isolates.</title>
        <authorList>
            <person name="Prokchorchik M."/>
            <person name="Lee Y."/>
            <person name="Seo J."/>
            <person name="Cho J.-H."/>
            <person name="Park Y.-E."/>
            <person name="Jang D.-C."/>
            <person name="Im J.-S."/>
            <person name="Choi J.-G."/>
            <person name="Park H.-J."/>
            <person name="Lee G.-B."/>
            <person name="Lee Y.-G."/>
            <person name="Hong S.-Y."/>
            <person name="Cho K."/>
            <person name="Sohn K.H."/>
        </authorList>
    </citation>
    <scope>NUCLEOTIDE SEQUENCE</scope>
    <source>
        <strain evidence="1">KR_1_A1</strain>
    </source>
</reference>
<gene>
    <name evidence="1" type="ORF">GN244_ATG15744</name>
</gene>
<sequence length="149" mass="16591">MAAQMLAAWEFGSIPRKVMGSFQGTGIFLLSRDKMLCKIVGAAPTLANMARVDIVPQQVSARTELCLKRMGNVLESARVLDIDLQILDMVAPNKSHTKKRATFVACGRLMTHSDILEEIQQLAEAKALKQKETYERRSAREMKNLEKAA</sequence>
<evidence type="ECO:0000313" key="1">
    <source>
        <dbReference type="EMBL" id="KAF4032340.1"/>
    </source>
</evidence>
<dbReference type="AlphaFoldDB" id="A0A833SUQ2"/>
<protein>
    <submittedName>
        <fullName evidence="1">Uncharacterized protein</fullName>
    </submittedName>
</protein>